<feature type="region of interest" description="Disordered" evidence="1">
    <location>
        <begin position="18"/>
        <end position="59"/>
    </location>
</feature>
<evidence type="ECO:0000313" key="3">
    <source>
        <dbReference type="Proteomes" id="UP000053246"/>
    </source>
</evidence>
<keyword evidence="3" id="KW-1185">Reference proteome</keyword>
<proteinExistence type="predicted"/>
<protein>
    <submittedName>
        <fullName evidence="2">Uncharacterized protein</fullName>
    </submittedName>
</protein>
<sequence>MRIDTTRQRTVMIGAPRMRPGDHRIRCGGSRHGRHAGTAGCPAETIGDGGRHVMEEAHA</sequence>
<feature type="compositionally biased region" description="Basic and acidic residues" evidence="1">
    <location>
        <begin position="49"/>
        <end position="59"/>
    </location>
</feature>
<evidence type="ECO:0000313" key="2">
    <source>
        <dbReference type="EMBL" id="KUJ47654.1"/>
    </source>
</evidence>
<evidence type="ECO:0000256" key="1">
    <source>
        <dbReference type="SAM" id="MobiDB-lite"/>
    </source>
</evidence>
<name>A0A9X0I608_9ACTN</name>
<gene>
    <name evidence="2" type="ORF">ADL17_00530</name>
</gene>
<accession>A0A9X0I608</accession>
<reference evidence="2 3" key="1">
    <citation type="submission" date="2015-10" db="EMBL/GenBank/DDBJ databases">
        <authorList>
            <person name="Ju K.-S."/>
            <person name="Doroghazi J.R."/>
            <person name="Metcalf W.W."/>
        </authorList>
    </citation>
    <scope>NUCLEOTIDE SEQUENCE [LARGE SCALE GENOMIC DNA]</scope>
    <source>
        <strain evidence="2 3">NRRL B-24793</strain>
    </source>
</reference>
<dbReference type="Proteomes" id="UP000053246">
    <property type="component" value="Unassembled WGS sequence"/>
</dbReference>
<comment type="caution">
    <text evidence="2">The sequence shown here is derived from an EMBL/GenBank/DDBJ whole genome shotgun (WGS) entry which is preliminary data.</text>
</comment>
<organism evidence="2 3">
    <name type="scientific">Micromonospora maris</name>
    <dbReference type="NCBI Taxonomy" id="1003110"/>
    <lineage>
        <taxon>Bacteria</taxon>
        <taxon>Bacillati</taxon>
        <taxon>Actinomycetota</taxon>
        <taxon>Actinomycetes</taxon>
        <taxon>Micromonosporales</taxon>
        <taxon>Micromonosporaceae</taxon>
        <taxon>Micromonospora</taxon>
    </lineage>
</organism>
<dbReference type="AlphaFoldDB" id="A0A9X0I608"/>
<dbReference type="EMBL" id="LMWI01000001">
    <property type="protein sequence ID" value="KUJ47654.1"/>
    <property type="molecule type" value="Genomic_DNA"/>
</dbReference>